<feature type="compositionally biased region" description="Low complexity" evidence="1">
    <location>
        <begin position="115"/>
        <end position="133"/>
    </location>
</feature>
<dbReference type="Proteomes" id="UP001311232">
    <property type="component" value="Unassembled WGS sequence"/>
</dbReference>
<dbReference type="EMBL" id="JAHHUM010001232">
    <property type="protein sequence ID" value="KAK5613255.1"/>
    <property type="molecule type" value="Genomic_DNA"/>
</dbReference>
<keyword evidence="3" id="KW-1185">Reference proteome</keyword>
<organism evidence="2 3">
    <name type="scientific">Crenichthys baileyi</name>
    <name type="common">White River springfish</name>
    <dbReference type="NCBI Taxonomy" id="28760"/>
    <lineage>
        <taxon>Eukaryota</taxon>
        <taxon>Metazoa</taxon>
        <taxon>Chordata</taxon>
        <taxon>Craniata</taxon>
        <taxon>Vertebrata</taxon>
        <taxon>Euteleostomi</taxon>
        <taxon>Actinopterygii</taxon>
        <taxon>Neopterygii</taxon>
        <taxon>Teleostei</taxon>
        <taxon>Neoteleostei</taxon>
        <taxon>Acanthomorphata</taxon>
        <taxon>Ovalentaria</taxon>
        <taxon>Atherinomorphae</taxon>
        <taxon>Cyprinodontiformes</taxon>
        <taxon>Goodeidae</taxon>
        <taxon>Crenichthys</taxon>
    </lineage>
</organism>
<comment type="caution">
    <text evidence="2">The sequence shown here is derived from an EMBL/GenBank/DDBJ whole genome shotgun (WGS) entry which is preliminary data.</text>
</comment>
<feature type="compositionally biased region" description="Low complexity" evidence="1">
    <location>
        <begin position="154"/>
        <end position="168"/>
    </location>
</feature>
<evidence type="ECO:0000313" key="3">
    <source>
        <dbReference type="Proteomes" id="UP001311232"/>
    </source>
</evidence>
<evidence type="ECO:0000313" key="2">
    <source>
        <dbReference type="EMBL" id="KAK5613255.1"/>
    </source>
</evidence>
<reference evidence="2 3" key="1">
    <citation type="submission" date="2021-06" db="EMBL/GenBank/DDBJ databases">
        <authorList>
            <person name="Palmer J.M."/>
        </authorList>
    </citation>
    <scope>NUCLEOTIDE SEQUENCE [LARGE SCALE GENOMIC DNA]</scope>
    <source>
        <strain evidence="2 3">MEX-2019</strain>
        <tissue evidence="2">Muscle</tissue>
    </source>
</reference>
<feature type="region of interest" description="Disordered" evidence="1">
    <location>
        <begin position="147"/>
        <end position="177"/>
    </location>
</feature>
<gene>
    <name evidence="2" type="ORF">CRENBAI_024986</name>
</gene>
<name>A0AAV9RWJ9_9TELE</name>
<dbReference type="AlphaFoldDB" id="A0AAV9RWJ9"/>
<feature type="region of interest" description="Disordered" evidence="1">
    <location>
        <begin position="115"/>
        <end position="134"/>
    </location>
</feature>
<evidence type="ECO:0000256" key="1">
    <source>
        <dbReference type="SAM" id="MobiDB-lite"/>
    </source>
</evidence>
<proteinExistence type="predicted"/>
<protein>
    <submittedName>
        <fullName evidence="2">Uncharacterized protein</fullName>
    </submittedName>
</protein>
<sequence length="350" mass="38792">MLRLTENDVDGVVIENKERSEPEFSFVSGGMGLADRQCTATGGGGAVLPYFSPPPFSQAHIPAVAHTFWQGTSLQPDNYASDLYPDSARVDAHRDTHDPISCECDILSRKFLHPPGSLRLQSSPSPGSSPVQRCHLRRGSLPVSMLAFRKDGPSSEPSSLTSSPCGSPHPCHQQHHKNGHIPLYQLKDGYSSLERLNRRPKKQKCSFEKVFVRGASLETIPTTQGSSSGGATICNWGRNSSDEEEGDSLLDSAEFVSDRKERSTVLVRRFYKNNKKVTKSVCTGTRAIVRTLPSGCISEDARGIVVKYRFWHPRKEDLCPVLMRGEHFRSCREMLRSIRVSPRRVRAADA</sequence>
<accession>A0AAV9RWJ9</accession>